<keyword evidence="2" id="KW-1185">Reference proteome</keyword>
<evidence type="ECO:0000313" key="2">
    <source>
        <dbReference type="Proteomes" id="UP000012174"/>
    </source>
</evidence>
<dbReference type="Proteomes" id="UP000012174">
    <property type="component" value="Unassembled WGS sequence"/>
</dbReference>
<protein>
    <submittedName>
        <fullName evidence="1">Putative feruloyl esterase-like protein</fullName>
    </submittedName>
</protein>
<organism evidence="1 2">
    <name type="scientific">Eutypa lata (strain UCR-EL1)</name>
    <name type="common">Grapevine dieback disease fungus</name>
    <name type="synonym">Eutypa armeniacae</name>
    <dbReference type="NCBI Taxonomy" id="1287681"/>
    <lineage>
        <taxon>Eukaryota</taxon>
        <taxon>Fungi</taxon>
        <taxon>Dikarya</taxon>
        <taxon>Ascomycota</taxon>
        <taxon>Pezizomycotina</taxon>
        <taxon>Sordariomycetes</taxon>
        <taxon>Xylariomycetidae</taxon>
        <taxon>Xylariales</taxon>
        <taxon>Diatrypaceae</taxon>
        <taxon>Eutypa</taxon>
    </lineage>
</organism>
<dbReference type="OMA" id="WHDKPHI"/>
<name>M7SW20_EUTLA</name>
<evidence type="ECO:0000313" key="1">
    <source>
        <dbReference type="EMBL" id="EMR68703.1"/>
    </source>
</evidence>
<dbReference type="EMBL" id="KB706191">
    <property type="protein sequence ID" value="EMR68703.1"/>
    <property type="molecule type" value="Genomic_DNA"/>
</dbReference>
<sequence length="348" mass="38868">MVSVPDLATAASNQLTVIITTSPTPSAPSTELLEAILQSFRSHCPALLGCRFIVLIDTYDRIGPHSRLKKGQVTAEGAKDLELYRSNVKNLILLALNQGDETCALYRGQGEAEFGSCGMESNSVALCTTYTEDKRITFVEPDNRLGFGLAVRTALRLTETPYVWVQQHDWTLASDIPLDPILSIMEASMSDEVAPVKYVTFPSARMLSYATTAHVMDFPALRELTTSLKKDFVPPSQPHIKVPLTPLFFWHDKPHVASTAHYLSVVFPTRLAVPKGAFIEDTIGHRARDQMKQGIFSKWACWLYYPEEGTKLCLRHLQGRTWRGAEAELLQKEAWKKLNASRDGLCRD</sequence>
<dbReference type="STRING" id="1287681.M7SW20"/>
<dbReference type="OrthoDB" id="414322at2759"/>
<reference evidence="2" key="1">
    <citation type="journal article" date="2013" name="Genome Announc.">
        <title>Draft genome sequence of the grapevine dieback fungus Eutypa lata UCR-EL1.</title>
        <authorList>
            <person name="Blanco-Ulate B."/>
            <person name="Rolshausen P.E."/>
            <person name="Cantu D."/>
        </authorList>
    </citation>
    <scope>NUCLEOTIDE SEQUENCE [LARGE SCALE GENOMIC DNA]</scope>
    <source>
        <strain evidence="2">UCR-EL1</strain>
    </source>
</reference>
<dbReference type="HOGENOM" id="CLU_043690_0_0_1"/>
<accession>M7SW20</accession>
<dbReference type="KEGG" id="ela:UCREL1_4269"/>
<gene>
    <name evidence="1" type="ORF">UCREL1_4269</name>
</gene>
<proteinExistence type="predicted"/>
<dbReference type="AlphaFoldDB" id="M7SW20"/>
<dbReference type="eggNOG" id="ENOG502S5F4">
    <property type="taxonomic scope" value="Eukaryota"/>
</dbReference>